<comment type="caution">
    <text evidence="1">The sequence shown here is derived from an EMBL/GenBank/DDBJ whole genome shotgun (WGS) entry which is preliminary data.</text>
</comment>
<proteinExistence type="predicted"/>
<dbReference type="Proteomes" id="UP000735302">
    <property type="component" value="Unassembled WGS sequence"/>
</dbReference>
<evidence type="ECO:0000313" key="2">
    <source>
        <dbReference type="Proteomes" id="UP000735302"/>
    </source>
</evidence>
<evidence type="ECO:0000313" key="1">
    <source>
        <dbReference type="EMBL" id="GFN82045.1"/>
    </source>
</evidence>
<name>A0AAV3YI20_9GAST</name>
<sequence>MQIASDTVDYQETARQAKVPIWNTFKIPDTVEKNLQWIYTNQLKKWMTHDVQKQEKTSTTSNLAQYRRTPAALIPGNVPYNAVYKT</sequence>
<dbReference type="AlphaFoldDB" id="A0AAV3YI20"/>
<dbReference type="EMBL" id="BLXT01000975">
    <property type="protein sequence ID" value="GFN82045.1"/>
    <property type="molecule type" value="Genomic_DNA"/>
</dbReference>
<reference evidence="1 2" key="1">
    <citation type="journal article" date="2021" name="Elife">
        <title>Chloroplast acquisition without the gene transfer in kleptoplastic sea slugs, Plakobranchus ocellatus.</title>
        <authorList>
            <person name="Maeda T."/>
            <person name="Takahashi S."/>
            <person name="Yoshida T."/>
            <person name="Shimamura S."/>
            <person name="Takaki Y."/>
            <person name="Nagai Y."/>
            <person name="Toyoda A."/>
            <person name="Suzuki Y."/>
            <person name="Arimoto A."/>
            <person name="Ishii H."/>
            <person name="Satoh N."/>
            <person name="Nishiyama T."/>
            <person name="Hasebe M."/>
            <person name="Maruyama T."/>
            <person name="Minagawa J."/>
            <person name="Obokata J."/>
            <person name="Shigenobu S."/>
        </authorList>
    </citation>
    <scope>NUCLEOTIDE SEQUENCE [LARGE SCALE GENOMIC DNA]</scope>
</reference>
<accession>A0AAV3YI20</accession>
<organism evidence="1 2">
    <name type="scientific">Plakobranchus ocellatus</name>
    <dbReference type="NCBI Taxonomy" id="259542"/>
    <lineage>
        <taxon>Eukaryota</taxon>
        <taxon>Metazoa</taxon>
        <taxon>Spiralia</taxon>
        <taxon>Lophotrochozoa</taxon>
        <taxon>Mollusca</taxon>
        <taxon>Gastropoda</taxon>
        <taxon>Heterobranchia</taxon>
        <taxon>Euthyneura</taxon>
        <taxon>Panpulmonata</taxon>
        <taxon>Sacoglossa</taxon>
        <taxon>Placobranchoidea</taxon>
        <taxon>Plakobranchidae</taxon>
        <taxon>Plakobranchus</taxon>
    </lineage>
</organism>
<gene>
    <name evidence="1" type="ORF">PoB_000855100</name>
</gene>
<protein>
    <submittedName>
        <fullName evidence="1">Uncharacterized protein</fullName>
    </submittedName>
</protein>
<keyword evidence="2" id="KW-1185">Reference proteome</keyword>